<keyword evidence="3" id="KW-0687">Ribonucleoprotein</keyword>
<dbReference type="PANTHER" id="PTHR12650">
    <property type="entry name" value="40S RIBOSOMAL PROTEIN S30/UBIQUITIN-LIKE PROTEIN FUBI"/>
    <property type="match status" value="1"/>
</dbReference>
<dbReference type="GO" id="GO:0022627">
    <property type="term" value="C:cytosolic small ribosomal subunit"/>
    <property type="evidence" value="ECO:0007669"/>
    <property type="project" value="TreeGrafter"/>
</dbReference>
<reference evidence="6" key="1">
    <citation type="submission" date="2017-01" db="EMBL/GenBank/DDBJ databases">
        <authorList>
            <person name="Wang Y."/>
            <person name="White M."/>
            <person name="Kvist S."/>
            <person name="Moncalvo J.-M."/>
        </authorList>
    </citation>
    <scope>NUCLEOTIDE SEQUENCE [LARGE SCALE GENOMIC DNA]</scope>
    <source>
        <strain evidence="6">ID-206-W2</strain>
    </source>
</reference>
<keyword evidence="2 5" id="KW-0689">Ribosomal protein</keyword>
<feature type="non-terminal residue" evidence="5">
    <location>
        <position position="195"/>
    </location>
</feature>
<name>A0A1R1YJU4_9FUNG</name>
<evidence type="ECO:0000256" key="3">
    <source>
        <dbReference type="ARBA" id="ARBA00023274"/>
    </source>
</evidence>
<dbReference type="GO" id="GO:0003735">
    <property type="term" value="F:structural constituent of ribosome"/>
    <property type="evidence" value="ECO:0007669"/>
    <property type="project" value="InterPro"/>
</dbReference>
<comment type="caution">
    <text evidence="5">The sequence shown here is derived from an EMBL/GenBank/DDBJ whole genome shotgun (WGS) entry which is preliminary data.</text>
</comment>
<protein>
    <submittedName>
        <fullName evidence="5">40S ribosomal protein S30</fullName>
    </submittedName>
</protein>
<sequence>MAKVHGSLARAGKVRSQAPKVEKVDKPKKVTGRALKREKYIRRFVNVTAGPGGKIIPSLQNEYSDLKEKVIKLCQQDRRNNRRLEIKKASDLMLGNKSRELWNWIKRVSGRFRSSLTDGPIYNKNKELITETKAKAVAWAAHFEELAKDSTGNSRSPEKWKDIRNNIATFPECDSPLTWKEITEVLKSTPNNKSP</sequence>
<gene>
    <name evidence="5" type="ORF">AYI69_g3397</name>
</gene>
<evidence type="ECO:0000256" key="4">
    <source>
        <dbReference type="SAM" id="MobiDB-lite"/>
    </source>
</evidence>
<dbReference type="GO" id="GO:0006412">
    <property type="term" value="P:translation"/>
    <property type="evidence" value="ECO:0007669"/>
    <property type="project" value="InterPro"/>
</dbReference>
<organism evidence="5 6">
    <name type="scientific">Smittium culicis</name>
    <dbReference type="NCBI Taxonomy" id="133412"/>
    <lineage>
        <taxon>Eukaryota</taxon>
        <taxon>Fungi</taxon>
        <taxon>Fungi incertae sedis</taxon>
        <taxon>Zoopagomycota</taxon>
        <taxon>Kickxellomycotina</taxon>
        <taxon>Harpellomycetes</taxon>
        <taxon>Harpellales</taxon>
        <taxon>Legeriomycetaceae</taxon>
        <taxon>Smittium</taxon>
    </lineage>
</organism>
<dbReference type="OrthoDB" id="199599at2759"/>
<evidence type="ECO:0000256" key="1">
    <source>
        <dbReference type="ARBA" id="ARBA00008450"/>
    </source>
</evidence>
<comment type="similarity">
    <text evidence="1">Belongs to the eukaryotic ribosomal protein eS30 family.</text>
</comment>
<dbReference type="InterPro" id="IPR006846">
    <property type="entry name" value="Ribosomal_eS30"/>
</dbReference>
<dbReference type="Proteomes" id="UP000187429">
    <property type="component" value="Unassembled WGS sequence"/>
</dbReference>
<proteinExistence type="inferred from homology"/>
<dbReference type="EMBL" id="LSSM01001130">
    <property type="protein sequence ID" value="OMJ27178.1"/>
    <property type="molecule type" value="Genomic_DNA"/>
</dbReference>
<feature type="region of interest" description="Disordered" evidence="4">
    <location>
        <begin position="1"/>
        <end position="29"/>
    </location>
</feature>
<dbReference type="Pfam" id="PF04758">
    <property type="entry name" value="Ribosomal_S30"/>
    <property type="match status" value="1"/>
</dbReference>
<evidence type="ECO:0000256" key="2">
    <source>
        <dbReference type="ARBA" id="ARBA00022980"/>
    </source>
</evidence>
<dbReference type="PANTHER" id="PTHR12650:SF15">
    <property type="entry name" value="RIBOSOMAL PROTEIN S30, ISOFORM A"/>
    <property type="match status" value="1"/>
</dbReference>
<accession>A0A1R1YJU4</accession>
<evidence type="ECO:0000313" key="5">
    <source>
        <dbReference type="EMBL" id="OMJ27178.1"/>
    </source>
</evidence>
<keyword evidence="6" id="KW-1185">Reference proteome</keyword>
<evidence type="ECO:0000313" key="6">
    <source>
        <dbReference type="Proteomes" id="UP000187429"/>
    </source>
</evidence>
<dbReference type="AlphaFoldDB" id="A0A1R1YJU4"/>